<organism evidence="24">
    <name type="scientific">Ceratitis capitata</name>
    <name type="common">Mediterranean fruit fly</name>
    <name type="synonym">Tephritis capitata</name>
    <dbReference type="NCBI Taxonomy" id="7213"/>
    <lineage>
        <taxon>Eukaryota</taxon>
        <taxon>Metazoa</taxon>
        <taxon>Ecdysozoa</taxon>
        <taxon>Arthropoda</taxon>
        <taxon>Hexapoda</taxon>
        <taxon>Insecta</taxon>
        <taxon>Pterygota</taxon>
        <taxon>Neoptera</taxon>
        <taxon>Endopterygota</taxon>
        <taxon>Diptera</taxon>
        <taxon>Brachycera</taxon>
        <taxon>Muscomorpha</taxon>
        <taxon>Tephritoidea</taxon>
        <taxon>Tephritidae</taxon>
        <taxon>Ceratitis</taxon>
        <taxon>Ceratitis</taxon>
    </lineage>
</organism>
<comment type="subcellular location">
    <subcellularLocation>
        <location evidence="15">Postsynaptic cell membrane</location>
        <topology evidence="15">Multi-pass membrane protein</topology>
    </subcellularLocation>
</comment>
<keyword evidence="18" id="KW-1015">Disulfide bond</keyword>
<evidence type="ECO:0000256" key="3">
    <source>
        <dbReference type="ARBA" id="ARBA00022475"/>
    </source>
</evidence>
<feature type="compositionally biased region" description="Basic residues" evidence="19">
    <location>
        <begin position="917"/>
        <end position="926"/>
    </location>
</feature>
<keyword evidence="7" id="KW-0770">Synapse</keyword>
<feature type="site" description="Interaction with the cone snail toxin Con-ikot-ikot" evidence="17">
    <location>
        <position position="784"/>
    </location>
</feature>
<feature type="binding site" evidence="16">
    <location>
        <position position="516"/>
    </location>
    <ligand>
        <name>L-glutamate</name>
        <dbReference type="ChEBI" id="CHEBI:29985"/>
    </ligand>
</feature>
<dbReference type="SUPFAM" id="SSF81324">
    <property type="entry name" value="Voltage-gated potassium channels"/>
    <property type="match status" value="1"/>
</dbReference>
<dbReference type="AlphaFoldDB" id="W8CAB7"/>
<keyword evidence="3" id="KW-1003">Cell membrane</keyword>
<accession>W8CAB7</accession>
<feature type="binding site" evidence="16">
    <location>
        <position position="688"/>
    </location>
    <ligand>
        <name>L-glutamate</name>
        <dbReference type="ChEBI" id="CHEBI:29985"/>
    </ligand>
</feature>
<feature type="compositionally biased region" description="Basic residues" evidence="19">
    <location>
        <begin position="944"/>
        <end position="955"/>
    </location>
</feature>
<evidence type="ECO:0000256" key="16">
    <source>
        <dbReference type="PIRSR" id="PIRSR601508-1"/>
    </source>
</evidence>
<evidence type="ECO:0000256" key="14">
    <source>
        <dbReference type="ARBA" id="ARBA00023303"/>
    </source>
</evidence>
<reference evidence="24" key="1">
    <citation type="submission" date="2013-07" db="EMBL/GenBank/DDBJ databases">
        <authorList>
            <person name="Geib S."/>
        </authorList>
    </citation>
    <scope>NUCLEOTIDE SEQUENCE</scope>
</reference>
<dbReference type="Pfam" id="PF00060">
    <property type="entry name" value="Lig_chan"/>
    <property type="match status" value="1"/>
</dbReference>
<evidence type="ECO:0000256" key="11">
    <source>
        <dbReference type="ARBA" id="ARBA00023180"/>
    </source>
</evidence>
<feature type="signal peptide" evidence="21">
    <location>
        <begin position="1"/>
        <end position="22"/>
    </location>
</feature>
<keyword evidence="8" id="KW-0406">Ion transport</keyword>
<dbReference type="InterPro" id="IPR028082">
    <property type="entry name" value="Peripla_BP_I"/>
</dbReference>
<feature type="binding site" evidence="16">
    <location>
        <position position="521"/>
    </location>
    <ligand>
        <name>L-glutamate</name>
        <dbReference type="ChEBI" id="CHEBI:29985"/>
    </ligand>
</feature>
<evidence type="ECO:0000256" key="17">
    <source>
        <dbReference type="PIRSR" id="PIRSR601508-2"/>
    </source>
</evidence>
<feature type="transmembrane region" description="Helical" evidence="20">
    <location>
        <begin position="561"/>
        <end position="582"/>
    </location>
</feature>
<dbReference type="EMBL" id="GAMC01005901">
    <property type="protein sequence ID" value="JAC00655.1"/>
    <property type="molecule type" value="mRNA"/>
</dbReference>
<evidence type="ECO:0000256" key="4">
    <source>
        <dbReference type="ARBA" id="ARBA00022692"/>
    </source>
</evidence>
<feature type="binding site" evidence="16">
    <location>
        <position position="687"/>
    </location>
    <ligand>
        <name>L-glutamate</name>
        <dbReference type="ChEBI" id="CHEBI:29985"/>
    </ligand>
</feature>
<evidence type="ECO:0000259" key="23">
    <source>
        <dbReference type="SMART" id="SM00918"/>
    </source>
</evidence>
<dbReference type="InterPro" id="IPR001320">
    <property type="entry name" value="Iontro_rcpt_C"/>
</dbReference>
<dbReference type="Gene3D" id="3.40.50.2300">
    <property type="match status" value="2"/>
</dbReference>
<dbReference type="FunFam" id="3.40.190.10:FF:000060">
    <property type="entry name" value="Glutamate receptor ionotropic, kainate 1"/>
    <property type="match status" value="1"/>
</dbReference>
<evidence type="ECO:0000256" key="7">
    <source>
        <dbReference type="ARBA" id="ARBA00023018"/>
    </source>
</evidence>
<feature type="domain" description="Ionotropic glutamate receptor C-terminal" evidence="22">
    <location>
        <begin position="432"/>
        <end position="801"/>
    </location>
</feature>
<evidence type="ECO:0000256" key="6">
    <source>
        <dbReference type="ARBA" id="ARBA00022989"/>
    </source>
</evidence>
<feature type="domain" description="Ionotropic glutamate receptor L-glutamate and glycine-binding" evidence="23">
    <location>
        <begin position="442"/>
        <end position="505"/>
    </location>
</feature>
<keyword evidence="9 20" id="KW-0472">Membrane</keyword>
<feature type="chain" id="PRO_5004909784" evidence="21">
    <location>
        <begin position="23"/>
        <end position="955"/>
    </location>
</feature>
<dbReference type="SUPFAM" id="SSF53822">
    <property type="entry name" value="Periplasmic binding protein-like I"/>
    <property type="match status" value="1"/>
</dbReference>
<evidence type="ECO:0000256" key="5">
    <source>
        <dbReference type="ARBA" id="ARBA00022729"/>
    </source>
</evidence>
<dbReference type="PRINTS" id="PR00177">
    <property type="entry name" value="NMDARECEPTOR"/>
</dbReference>
<evidence type="ECO:0000256" key="13">
    <source>
        <dbReference type="ARBA" id="ARBA00023286"/>
    </source>
</evidence>
<dbReference type="Gene3D" id="3.40.190.10">
    <property type="entry name" value="Periplasmic binding protein-like II"/>
    <property type="match status" value="3"/>
</dbReference>
<keyword evidence="10 24" id="KW-0675">Receptor</keyword>
<feature type="binding site" evidence="16">
    <location>
        <position position="738"/>
    </location>
    <ligand>
        <name>L-glutamate</name>
        <dbReference type="ChEBI" id="CHEBI:29985"/>
    </ligand>
</feature>
<name>W8CAB7_CERCA</name>
<dbReference type="GO" id="GO:0045211">
    <property type="term" value="C:postsynaptic membrane"/>
    <property type="evidence" value="ECO:0007669"/>
    <property type="project" value="UniProtKB-SubCell"/>
</dbReference>
<dbReference type="FunFam" id="1.10.287.70:FF:000010">
    <property type="entry name" value="Putative glutamate receptor ionotropic kainate 1"/>
    <property type="match status" value="1"/>
</dbReference>
<feature type="disulfide bond" evidence="18">
    <location>
        <begin position="85"/>
        <end position="337"/>
    </location>
</feature>
<keyword evidence="4 20" id="KW-0812">Transmembrane</keyword>
<feature type="disulfide bond" evidence="18">
    <location>
        <begin position="750"/>
        <end position="807"/>
    </location>
</feature>
<dbReference type="InterPro" id="IPR019594">
    <property type="entry name" value="Glu/Gly-bd"/>
</dbReference>
<keyword evidence="2" id="KW-0813">Transport</keyword>
<evidence type="ECO:0000256" key="8">
    <source>
        <dbReference type="ARBA" id="ARBA00023065"/>
    </source>
</evidence>
<dbReference type="OrthoDB" id="5984008at2759"/>
<dbReference type="InterPro" id="IPR001828">
    <property type="entry name" value="ANF_lig-bd_rcpt"/>
</dbReference>
<evidence type="ECO:0000256" key="21">
    <source>
        <dbReference type="SAM" id="SignalP"/>
    </source>
</evidence>
<dbReference type="SMART" id="SM00918">
    <property type="entry name" value="Lig_chan-Glu_bd"/>
    <property type="match status" value="1"/>
</dbReference>
<comment type="similarity">
    <text evidence="1">Belongs to the glutamate-gated ion channel (TC 1.A.10.1) family.</text>
</comment>
<feature type="transmembrane region" description="Helical" evidence="20">
    <location>
        <begin position="524"/>
        <end position="541"/>
    </location>
</feature>
<dbReference type="Pfam" id="PF10613">
    <property type="entry name" value="Lig_chan-Glu_bd"/>
    <property type="match status" value="1"/>
</dbReference>
<dbReference type="CDD" id="cd13714">
    <property type="entry name" value="PBP2_iGluR_Kainate"/>
    <property type="match status" value="1"/>
</dbReference>
<keyword evidence="5 21" id="KW-0732">Signal</keyword>
<evidence type="ECO:0000259" key="22">
    <source>
        <dbReference type="SMART" id="SM00079"/>
    </source>
</evidence>
<evidence type="ECO:0000313" key="24">
    <source>
        <dbReference type="EMBL" id="JAC00655.1"/>
    </source>
</evidence>
<evidence type="ECO:0000256" key="2">
    <source>
        <dbReference type="ARBA" id="ARBA00022448"/>
    </source>
</evidence>
<keyword evidence="11" id="KW-0325">Glycoprotein</keyword>
<dbReference type="InterPro" id="IPR001508">
    <property type="entry name" value="Iono_Glu_rcpt_met"/>
</dbReference>
<proteinExistence type="evidence at transcript level"/>
<protein>
    <submittedName>
        <fullName evidence="24">Glutamate receptor ionotropic, kainate 2</fullName>
    </submittedName>
</protein>
<evidence type="ECO:0000256" key="20">
    <source>
        <dbReference type="SAM" id="Phobius"/>
    </source>
</evidence>
<sequence>MYYNGVYKTLLVLLILVHFTHEYTGGGDIELKVGVLFFRDEYDIELSFDEAFHQINTNKLFGLTFKTIKRYVPSDDSFILQQLTCELLSDGVAAIFGPSSKATSDIVAIIANATGIPHMEFDWSIASPAQNILNNRMTVNVAPSVAMISKAYYNIIKNHYGWDEFTIVYETKAGLTRLQDLMNINNLNFDLIKLRYIEDYKNDLRVLWKETSETLHEHKIILDCDANSLQTLFETAKEFKLFTLFKYWFLTDLNTHNSALRRMYNPDYRANITSVRLKLVEDNPFSRKKTRIRPIDKIFSNQVMLPILMYDAVVLYANAARNVITTLRQFTEPQMRCEFDYPSRPWYIGREIVEEMKTISEDDVDPPFKTENFKIDENGQRKQFNLEIYKPTTNDIMVVWKPDGSLSPPTSLQAALGGATSTAPDFSLARKTFIVATRFEEPYFMLKEDHETLRGMEKYEGYAVDLMQKLADLMEFNYEFLVERTTGKMNPDTGEWDGMIRRLIDHQAHIAISDITITQARRRVVDFTVPFMQLGISILYYRRKPAAKNPYAFLEPFAEEVWYNLMLTQLIMTLLFVVLARFSHHEWTNPNPTESDPDELENIWNNSNSFWLMIGSIMQQGCDILPKGPPMRILSSMWWFFTLMMVNAYVANLAASLTNNKLTSEFDSLSSLIDQSKVKYGTLSGGSTSVYFSESNETDYKRAWNQMISFTPSAFTSSNKEGVDRVRKEEGKYAFLMETTSMSYNIERSCDLKQVGSQFGEKHYALAVPLGAEYRSNLSVSLLKLSERGELFNLKRRWWKPRDEINCTRPTDNDGDELSIIELGGVFLVLGGGVLVSFIIGICEFLWNVQTVAAEEKTTRWQAFKAELCFVLKFWITKKPAKISESTKSSISSKSSSKRSTDRSRSHSRSHSYVSGRSRRTTKSKTSHHERVRERNRERERSVHSRSVHSRRYYD</sequence>
<dbReference type="GO" id="GO:0038023">
    <property type="term" value="F:signaling receptor activity"/>
    <property type="evidence" value="ECO:0007669"/>
    <property type="project" value="InterPro"/>
</dbReference>
<keyword evidence="6 20" id="KW-1133">Transmembrane helix</keyword>
<dbReference type="SUPFAM" id="SSF53850">
    <property type="entry name" value="Periplasmic binding protein-like II"/>
    <property type="match status" value="1"/>
</dbReference>
<dbReference type="PANTHER" id="PTHR18966">
    <property type="entry name" value="IONOTROPIC GLUTAMATE RECEPTOR"/>
    <property type="match status" value="1"/>
</dbReference>
<evidence type="ECO:0000256" key="19">
    <source>
        <dbReference type="SAM" id="MobiDB-lite"/>
    </source>
</evidence>
<feature type="compositionally biased region" description="Basic and acidic residues" evidence="19">
    <location>
        <begin position="927"/>
        <end position="943"/>
    </location>
</feature>
<keyword evidence="14" id="KW-0407">Ion channel</keyword>
<dbReference type="InterPro" id="IPR015683">
    <property type="entry name" value="Ionotropic_Glu_rcpt"/>
</dbReference>
<dbReference type="Pfam" id="PF01094">
    <property type="entry name" value="ANF_receptor"/>
    <property type="match status" value="1"/>
</dbReference>
<feature type="region of interest" description="Disordered" evidence="19">
    <location>
        <begin position="886"/>
        <end position="955"/>
    </location>
</feature>
<evidence type="ECO:0000256" key="15">
    <source>
        <dbReference type="ARBA" id="ARBA00034104"/>
    </source>
</evidence>
<keyword evidence="13" id="KW-1071">Ligand-gated ion channel</keyword>
<reference evidence="24" key="2">
    <citation type="journal article" date="2014" name="BMC Genomics">
        <title>A genomic perspective to assessing quality of mass-reared SIT flies used in Mediterranean fruit fly (Ceratitis capitata) eradication in California.</title>
        <authorList>
            <person name="Calla B."/>
            <person name="Hall B."/>
            <person name="Hou S."/>
            <person name="Geib S.M."/>
        </authorList>
    </citation>
    <scope>NUCLEOTIDE SEQUENCE</scope>
</reference>
<evidence type="ECO:0000256" key="10">
    <source>
        <dbReference type="ARBA" id="ARBA00023170"/>
    </source>
</evidence>
<gene>
    <name evidence="24" type="primary">GRIK2</name>
</gene>
<keyword evidence="12" id="KW-0628">Postsynaptic cell membrane</keyword>
<feature type="transmembrane region" description="Helical" evidence="20">
    <location>
        <begin position="826"/>
        <end position="847"/>
    </location>
</feature>
<evidence type="ECO:0000256" key="9">
    <source>
        <dbReference type="ARBA" id="ARBA00023136"/>
    </source>
</evidence>
<feature type="transmembrane region" description="Helical" evidence="20">
    <location>
        <begin position="637"/>
        <end position="655"/>
    </location>
</feature>
<dbReference type="FunFam" id="3.40.190.10:FF:000178">
    <property type="entry name" value="Glutamate receptor subunit"/>
    <property type="match status" value="1"/>
</dbReference>
<feature type="compositionally biased region" description="Low complexity" evidence="19">
    <location>
        <begin position="886"/>
        <end position="895"/>
    </location>
</feature>
<dbReference type="GO" id="GO:0015276">
    <property type="term" value="F:ligand-gated monoatomic ion channel activity"/>
    <property type="evidence" value="ECO:0007669"/>
    <property type="project" value="InterPro"/>
</dbReference>
<evidence type="ECO:0000256" key="18">
    <source>
        <dbReference type="PIRSR" id="PIRSR601508-3"/>
    </source>
</evidence>
<evidence type="ECO:0000256" key="1">
    <source>
        <dbReference type="ARBA" id="ARBA00008685"/>
    </source>
</evidence>
<dbReference type="SMART" id="SM00079">
    <property type="entry name" value="PBPe"/>
    <property type="match status" value="1"/>
</dbReference>
<evidence type="ECO:0000256" key="12">
    <source>
        <dbReference type="ARBA" id="ARBA00023257"/>
    </source>
</evidence>